<proteinExistence type="predicted"/>
<dbReference type="EMBL" id="CM045874">
    <property type="protein sequence ID" value="KAI7944631.1"/>
    <property type="molecule type" value="Genomic_DNA"/>
</dbReference>
<comment type="caution">
    <text evidence="1">The sequence shown here is derived from an EMBL/GenBank/DDBJ whole genome shotgun (WGS) entry which is preliminary data.</text>
</comment>
<dbReference type="Proteomes" id="UP001060170">
    <property type="component" value="Chromosome 10"/>
</dbReference>
<organism evidence="1 2">
    <name type="scientific">Puccinia striiformis f. sp. tritici</name>
    <dbReference type="NCBI Taxonomy" id="168172"/>
    <lineage>
        <taxon>Eukaryota</taxon>
        <taxon>Fungi</taxon>
        <taxon>Dikarya</taxon>
        <taxon>Basidiomycota</taxon>
        <taxon>Pucciniomycotina</taxon>
        <taxon>Pucciniomycetes</taxon>
        <taxon>Pucciniales</taxon>
        <taxon>Pucciniaceae</taxon>
        <taxon>Puccinia</taxon>
    </lineage>
</organism>
<gene>
    <name evidence="1" type="ORF">MJO28_010326</name>
</gene>
<accession>A0ACC0E5J8</accession>
<protein>
    <submittedName>
        <fullName evidence="1">Uncharacterized protein</fullName>
    </submittedName>
</protein>
<sequence>MARHLYPFALDLQVHLAGGIVNSFAFGLILYEYLINSSQSPRQQGRSSPGPTTQRTGREAIEPNRLAYPLDR</sequence>
<name>A0ACC0E5J8_9BASI</name>
<reference evidence="2" key="1">
    <citation type="journal article" date="2018" name="BMC Genomics">
        <title>Genomic insights into host adaptation between the wheat stripe rust pathogen (Puccinia striiformis f. sp. tritici) and the barley stripe rust pathogen (Puccinia striiformis f. sp. hordei).</title>
        <authorList>
            <person name="Xia C."/>
            <person name="Wang M."/>
            <person name="Yin C."/>
            <person name="Cornejo O.E."/>
            <person name="Hulbert S.H."/>
            <person name="Chen X."/>
        </authorList>
    </citation>
    <scope>NUCLEOTIDE SEQUENCE [LARGE SCALE GENOMIC DNA]</scope>
    <source>
        <strain evidence="2">93-210</strain>
    </source>
</reference>
<evidence type="ECO:0000313" key="2">
    <source>
        <dbReference type="Proteomes" id="UP001060170"/>
    </source>
</evidence>
<reference evidence="1 2" key="3">
    <citation type="journal article" date="2022" name="Microbiol. Spectr.">
        <title>Folding features and dynamics of 3D genome architecture in plant fungal pathogens.</title>
        <authorList>
            <person name="Xia C."/>
        </authorList>
    </citation>
    <scope>NUCLEOTIDE SEQUENCE [LARGE SCALE GENOMIC DNA]</scope>
    <source>
        <strain evidence="1 2">93-210</strain>
    </source>
</reference>
<reference evidence="2" key="2">
    <citation type="journal article" date="2018" name="Mol. Plant Microbe Interact.">
        <title>Genome sequence resources for the wheat stripe rust pathogen (Puccinia striiformis f. sp. tritici) and the barley stripe rust pathogen (Puccinia striiformis f. sp. hordei).</title>
        <authorList>
            <person name="Xia C."/>
            <person name="Wang M."/>
            <person name="Yin C."/>
            <person name="Cornejo O.E."/>
            <person name="Hulbert S.H."/>
            <person name="Chen X."/>
        </authorList>
    </citation>
    <scope>NUCLEOTIDE SEQUENCE [LARGE SCALE GENOMIC DNA]</scope>
    <source>
        <strain evidence="2">93-210</strain>
    </source>
</reference>
<evidence type="ECO:0000313" key="1">
    <source>
        <dbReference type="EMBL" id="KAI7944631.1"/>
    </source>
</evidence>
<keyword evidence="2" id="KW-1185">Reference proteome</keyword>